<evidence type="ECO:0000313" key="2">
    <source>
        <dbReference type="EMBL" id="KAF2804192.1"/>
    </source>
</evidence>
<reference evidence="4" key="2">
    <citation type="submission" date="2020-04" db="EMBL/GenBank/DDBJ databases">
        <authorList>
            <consortium name="NCBI Genome Project"/>
        </authorList>
    </citation>
    <scope>NUCLEOTIDE SEQUENCE</scope>
    <source>
        <strain evidence="4">CBS 304.34</strain>
    </source>
</reference>
<feature type="region of interest" description="Disordered" evidence="1">
    <location>
        <begin position="249"/>
        <end position="270"/>
    </location>
</feature>
<dbReference type="GeneID" id="54463291"/>
<evidence type="ECO:0000313" key="4">
    <source>
        <dbReference type="RefSeq" id="XP_033571156.1"/>
    </source>
</evidence>
<accession>A0A6A6Y5X8</accession>
<gene>
    <name evidence="2 4" type="ORF">BDZ99DRAFT_481364</name>
</gene>
<organism evidence="2">
    <name type="scientific">Mytilinidion resinicola</name>
    <dbReference type="NCBI Taxonomy" id="574789"/>
    <lineage>
        <taxon>Eukaryota</taxon>
        <taxon>Fungi</taxon>
        <taxon>Dikarya</taxon>
        <taxon>Ascomycota</taxon>
        <taxon>Pezizomycotina</taxon>
        <taxon>Dothideomycetes</taxon>
        <taxon>Pleosporomycetidae</taxon>
        <taxon>Mytilinidiales</taxon>
        <taxon>Mytilinidiaceae</taxon>
        <taxon>Mytilinidion</taxon>
    </lineage>
</organism>
<reference evidence="4" key="3">
    <citation type="submission" date="2025-04" db="UniProtKB">
        <authorList>
            <consortium name="RefSeq"/>
        </authorList>
    </citation>
    <scope>IDENTIFICATION</scope>
    <source>
        <strain evidence="4">CBS 304.34</strain>
    </source>
</reference>
<name>A0A6A6Y5X8_9PEZI</name>
<evidence type="ECO:0000313" key="3">
    <source>
        <dbReference type="Proteomes" id="UP000504636"/>
    </source>
</evidence>
<protein>
    <submittedName>
        <fullName evidence="2 4">Uncharacterized protein</fullName>
    </submittedName>
</protein>
<dbReference type="EMBL" id="MU003714">
    <property type="protein sequence ID" value="KAF2804192.1"/>
    <property type="molecule type" value="Genomic_DNA"/>
</dbReference>
<dbReference type="AlphaFoldDB" id="A0A6A6Y5X8"/>
<dbReference type="RefSeq" id="XP_033571156.1">
    <property type="nucleotide sequence ID" value="XM_033722398.1"/>
</dbReference>
<feature type="compositionally biased region" description="Basic residues" evidence="1">
    <location>
        <begin position="256"/>
        <end position="268"/>
    </location>
</feature>
<evidence type="ECO:0000256" key="1">
    <source>
        <dbReference type="SAM" id="MobiDB-lite"/>
    </source>
</evidence>
<proteinExistence type="predicted"/>
<dbReference type="Proteomes" id="UP000504636">
    <property type="component" value="Unplaced"/>
</dbReference>
<reference evidence="2 4" key="1">
    <citation type="journal article" date="2020" name="Stud. Mycol.">
        <title>101 Dothideomycetes genomes: a test case for predicting lifestyles and emergence of pathogens.</title>
        <authorList>
            <person name="Haridas S."/>
            <person name="Albert R."/>
            <person name="Binder M."/>
            <person name="Bloem J."/>
            <person name="Labutti K."/>
            <person name="Salamov A."/>
            <person name="Andreopoulos B."/>
            <person name="Baker S."/>
            <person name="Barry K."/>
            <person name="Bills G."/>
            <person name="Bluhm B."/>
            <person name="Cannon C."/>
            <person name="Castanera R."/>
            <person name="Culley D."/>
            <person name="Daum C."/>
            <person name="Ezra D."/>
            <person name="Gonzalez J."/>
            <person name="Henrissat B."/>
            <person name="Kuo A."/>
            <person name="Liang C."/>
            <person name="Lipzen A."/>
            <person name="Lutzoni F."/>
            <person name="Magnuson J."/>
            <person name="Mondo S."/>
            <person name="Nolan M."/>
            <person name="Ohm R."/>
            <person name="Pangilinan J."/>
            <person name="Park H.-J."/>
            <person name="Ramirez L."/>
            <person name="Alfaro M."/>
            <person name="Sun H."/>
            <person name="Tritt A."/>
            <person name="Yoshinaga Y."/>
            <person name="Zwiers L.-H."/>
            <person name="Turgeon B."/>
            <person name="Goodwin S."/>
            <person name="Spatafora J."/>
            <person name="Crous P."/>
            <person name="Grigoriev I."/>
        </authorList>
    </citation>
    <scope>NUCLEOTIDE SEQUENCE</scope>
    <source>
        <strain evidence="2 4">CBS 304.34</strain>
    </source>
</reference>
<sequence length="354" mass="39612">MSRSGGEREDRPGDGRQLQKALNSFIIACRRRERLNRSRDYNELAAPSGYVAAFAFSSCRLHAAVGASYWSRETSQHSFFPLQRITSAHLSLLFFFHPPTPTSFFHASTSVTQASCNTSQHLDTAGWLTSGRAPFRPVHPATMLSLCIKCRGMLTSISSHSCVMASLWSQFNRPHHSKAYLDVYSHLNCSTPMDCGMRFRPANRQTGLTAQAASISSEHPRSGPVMKALKGLREHKLCSTPLHWPTAKLASPPKPPRLHQRSHTRSSRHLNSSTAMAMDYGLRHRIVDYQAGLSACSALELLQLRQDRPLQQQASFIPGLHSLFLSVRHHNAPNHIMTPFAIFVYRLFTPIGQE</sequence>
<keyword evidence="3" id="KW-1185">Reference proteome</keyword>